<keyword evidence="2" id="KW-1185">Reference proteome</keyword>
<accession>A0A2T2NDG6</accession>
<protein>
    <submittedName>
        <fullName evidence="1">Uncharacterized protein</fullName>
    </submittedName>
</protein>
<gene>
    <name evidence="1" type="ORF">BS50DRAFT_104232</name>
</gene>
<reference evidence="1 2" key="1">
    <citation type="journal article" date="2018" name="Front. Microbiol.">
        <title>Genome-Wide Analysis of Corynespora cassiicola Leaf Fall Disease Putative Effectors.</title>
        <authorList>
            <person name="Lopez D."/>
            <person name="Ribeiro S."/>
            <person name="Label P."/>
            <person name="Fumanal B."/>
            <person name="Venisse J.S."/>
            <person name="Kohler A."/>
            <person name="de Oliveira R.R."/>
            <person name="Labutti K."/>
            <person name="Lipzen A."/>
            <person name="Lail K."/>
            <person name="Bauer D."/>
            <person name="Ohm R.A."/>
            <person name="Barry K.W."/>
            <person name="Spatafora J."/>
            <person name="Grigoriev I.V."/>
            <person name="Martin F.M."/>
            <person name="Pujade-Renaud V."/>
        </authorList>
    </citation>
    <scope>NUCLEOTIDE SEQUENCE [LARGE SCALE GENOMIC DNA]</scope>
    <source>
        <strain evidence="1 2">Philippines</strain>
    </source>
</reference>
<dbReference type="AlphaFoldDB" id="A0A2T2NDG6"/>
<proteinExistence type="predicted"/>
<name>A0A2T2NDG6_CORCC</name>
<evidence type="ECO:0000313" key="2">
    <source>
        <dbReference type="Proteomes" id="UP000240883"/>
    </source>
</evidence>
<organism evidence="1 2">
    <name type="scientific">Corynespora cassiicola Philippines</name>
    <dbReference type="NCBI Taxonomy" id="1448308"/>
    <lineage>
        <taxon>Eukaryota</taxon>
        <taxon>Fungi</taxon>
        <taxon>Dikarya</taxon>
        <taxon>Ascomycota</taxon>
        <taxon>Pezizomycotina</taxon>
        <taxon>Dothideomycetes</taxon>
        <taxon>Pleosporomycetidae</taxon>
        <taxon>Pleosporales</taxon>
        <taxon>Corynesporascaceae</taxon>
        <taxon>Corynespora</taxon>
    </lineage>
</organism>
<dbReference type="Proteomes" id="UP000240883">
    <property type="component" value="Unassembled WGS sequence"/>
</dbReference>
<dbReference type="EMBL" id="KZ678140">
    <property type="protein sequence ID" value="PSN63088.1"/>
    <property type="molecule type" value="Genomic_DNA"/>
</dbReference>
<evidence type="ECO:0000313" key="1">
    <source>
        <dbReference type="EMBL" id="PSN63088.1"/>
    </source>
</evidence>
<sequence length="83" mass="9104">MGLWLPAVGVVGGRPGGCRPLLRKREPLPISRSVCCCHRALTHTSKNVVGRAKRRTSAENLSNRNRLRGRFASGRIFMHVGGL</sequence>